<evidence type="ECO:0000313" key="7">
    <source>
        <dbReference type="Proteomes" id="UP001369815"/>
    </source>
</evidence>
<keyword evidence="7" id="KW-1185">Reference proteome</keyword>
<evidence type="ECO:0000256" key="2">
    <source>
        <dbReference type="ARBA" id="ARBA00023163"/>
    </source>
</evidence>
<dbReference type="Proteomes" id="UP001369815">
    <property type="component" value="Unassembled WGS sequence"/>
</dbReference>
<feature type="region of interest" description="Disordered" evidence="4">
    <location>
        <begin position="21"/>
        <end position="41"/>
    </location>
</feature>
<dbReference type="SMART" id="SM00906">
    <property type="entry name" value="Fungal_trans"/>
    <property type="match status" value="1"/>
</dbReference>
<keyword evidence="2" id="KW-0804">Transcription</keyword>
<name>A0AAX6MVR0_9PEZI</name>
<dbReference type="EMBL" id="JBANMG010000002">
    <property type="protein sequence ID" value="KAK6956750.1"/>
    <property type="molecule type" value="Genomic_DNA"/>
</dbReference>
<evidence type="ECO:0000256" key="4">
    <source>
        <dbReference type="SAM" id="MobiDB-lite"/>
    </source>
</evidence>
<comment type="caution">
    <text evidence="6">The sequence shown here is derived from an EMBL/GenBank/DDBJ whole genome shotgun (WGS) entry which is preliminary data.</text>
</comment>
<dbReference type="GO" id="GO:0008270">
    <property type="term" value="F:zinc ion binding"/>
    <property type="evidence" value="ECO:0007669"/>
    <property type="project" value="InterPro"/>
</dbReference>
<gene>
    <name evidence="6" type="ORF">Daesc_002030</name>
</gene>
<evidence type="ECO:0000256" key="3">
    <source>
        <dbReference type="ARBA" id="ARBA00023242"/>
    </source>
</evidence>
<dbReference type="GO" id="GO:0000978">
    <property type="term" value="F:RNA polymerase II cis-regulatory region sequence-specific DNA binding"/>
    <property type="evidence" value="ECO:0007669"/>
    <property type="project" value="TreeGrafter"/>
</dbReference>
<dbReference type="PANTHER" id="PTHR47424">
    <property type="entry name" value="REGULATORY PROTEIN GAL4"/>
    <property type="match status" value="1"/>
</dbReference>
<dbReference type="GO" id="GO:0000981">
    <property type="term" value="F:DNA-binding transcription factor activity, RNA polymerase II-specific"/>
    <property type="evidence" value="ECO:0007669"/>
    <property type="project" value="TreeGrafter"/>
</dbReference>
<proteinExistence type="predicted"/>
<accession>A0AAX6MVR0</accession>
<dbReference type="GO" id="GO:0005634">
    <property type="term" value="C:nucleus"/>
    <property type="evidence" value="ECO:0007669"/>
    <property type="project" value="TreeGrafter"/>
</dbReference>
<dbReference type="Pfam" id="PF04082">
    <property type="entry name" value="Fungal_trans"/>
    <property type="match status" value="1"/>
</dbReference>
<dbReference type="GO" id="GO:0000435">
    <property type="term" value="P:positive regulation of transcription from RNA polymerase II promoter by galactose"/>
    <property type="evidence" value="ECO:0007669"/>
    <property type="project" value="TreeGrafter"/>
</dbReference>
<organism evidence="6 7">
    <name type="scientific">Daldinia eschscholtzii</name>
    <dbReference type="NCBI Taxonomy" id="292717"/>
    <lineage>
        <taxon>Eukaryota</taxon>
        <taxon>Fungi</taxon>
        <taxon>Dikarya</taxon>
        <taxon>Ascomycota</taxon>
        <taxon>Pezizomycotina</taxon>
        <taxon>Sordariomycetes</taxon>
        <taxon>Xylariomycetidae</taxon>
        <taxon>Xylariales</taxon>
        <taxon>Hypoxylaceae</taxon>
        <taxon>Daldinia</taxon>
    </lineage>
</organism>
<dbReference type="GO" id="GO:0006351">
    <property type="term" value="P:DNA-templated transcription"/>
    <property type="evidence" value="ECO:0007669"/>
    <property type="project" value="InterPro"/>
</dbReference>
<protein>
    <recommendedName>
        <fullName evidence="5">Xylanolytic transcriptional activator regulatory domain-containing protein</fullName>
    </recommendedName>
</protein>
<keyword evidence="3" id="KW-0539">Nucleus</keyword>
<evidence type="ECO:0000259" key="5">
    <source>
        <dbReference type="SMART" id="SM00906"/>
    </source>
</evidence>
<reference evidence="6 7" key="1">
    <citation type="journal article" date="2024" name="Front Chem Biol">
        <title>Unveiling the potential of Daldinia eschscholtzii MFLUCC 19-0629 through bioactivity and bioinformatics studies for enhanced sustainable agriculture production.</title>
        <authorList>
            <person name="Brooks S."/>
            <person name="Weaver J.A."/>
            <person name="Klomchit A."/>
            <person name="Alharthi S.A."/>
            <person name="Onlamun T."/>
            <person name="Nurani R."/>
            <person name="Vong T.K."/>
            <person name="Alberti F."/>
            <person name="Greco C."/>
        </authorList>
    </citation>
    <scope>NUCLEOTIDE SEQUENCE [LARGE SCALE GENOMIC DNA]</scope>
    <source>
        <strain evidence="6">MFLUCC 19-0629</strain>
    </source>
</reference>
<sequence>MDSTVGFMSRINAFCSTISQLSSDSTGESPPPPYPSPDGRSLLNGSNGFTTVLSQSQAERLLDVYWARCYPLKPIVNRARVDALLETLWSPDGVESQSNPVVDGIIALCLNYLNNSGLNRRLLSLRFEKEDPSLAYFKRCLGDTSQYAVFAEPSLDCLQCYVLMTFYLLDAGEHQPAYNMIGLAMRIAQTLNLHNGLSETDPDVYLAQRLWWSIIHLNFRCARLLGRPVGIQLADTTCPLPSIDEFPYHARAIALTRAALDVTEALAKHPSLQEDDRTAQLVSRASALSAEVYRLHEWRDQQLRPALGHPLHVDNKWDSKEAYSWISSMADMNPSRVLGDIFLELQYYDEIIGLHRPFISFPKGLLIPKTNPEIDKHATTALQHAIATVDLTHRIMSITDVLCGHGEIWQWQWNALLTLIGFLMGYPFCIYAPAARHHAQLALEIFTAADPRNLVAVRAAAVTRSLCAKVDSLVHILRSNGGRAASPETERQCIMRWNSPNAPLDLSRPSSDELWSWIETTDPDAWLSYTDGITGVLADFPNLPFGNEGFSPLP</sequence>
<keyword evidence="1" id="KW-0805">Transcription regulation</keyword>
<dbReference type="InterPro" id="IPR051127">
    <property type="entry name" value="Fungal_SecMet_Regulators"/>
</dbReference>
<evidence type="ECO:0000313" key="6">
    <source>
        <dbReference type="EMBL" id="KAK6956750.1"/>
    </source>
</evidence>
<dbReference type="CDD" id="cd12148">
    <property type="entry name" value="fungal_TF_MHR"/>
    <property type="match status" value="1"/>
</dbReference>
<evidence type="ECO:0000256" key="1">
    <source>
        <dbReference type="ARBA" id="ARBA00023015"/>
    </source>
</evidence>
<dbReference type="InterPro" id="IPR007219">
    <property type="entry name" value="XnlR_reg_dom"/>
</dbReference>
<feature type="domain" description="Xylanolytic transcriptional activator regulatory" evidence="5">
    <location>
        <begin position="177"/>
        <end position="247"/>
    </location>
</feature>
<dbReference type="AlphaFoldDB" id="A0AAX6MVR0"/>
<dbReference type="PANTHER" id="PTHR47424:SF12">
    <property type="entry name" value="TRANSCRIPTION FACTOR ASQA"/>
    <property type="match status" value="1"/>
</dbReference>